<sequence length="77" mass="8047">ATRRAQHQRNLRRAPAGALRAAYHRHLPAARAGPARADSGRAHPDTPAPPAPAAAGGRLVEPGGRANFAWRSAVGCR</sequence>
<evidence type="ECO:0000256" key="1">
    <source>
        <dbReference type="SAM" id="MobiDB-lite"/>
    </source>
</evidence>
<reference evidence="2" key="1">
    <citation type="journal article" date="2019" name="Sci. Rep.">
        <title>Draft genome of Tanacetum cinerariifolium, the natural source of mosquito coil.</title>
        <authorList>
            <person name="Yamashiro T."/>
            <person name="Shiraishi A."/>
            <person name="Satake H."/>
            <person name="Nakayama K."/>
        </authorList>
    </citation>
    <scope>NUCLEOTIDE SEQUENCE</scope>
</reference>
<feature type="non-terminal residue" evidence="2">
    <location>
        <position position="1"/>
    </location>
</feature>
<evidence type="ECO:0000313" key="2">
    <source>
        <dbReference type="EMBL" id="GFD56603.1"/>
    </source>
</evidence>
<dbReference type="AlphaFoldDB" id="A0A699XBR2"/>
<proteinExistence type="predicted"/>
<name>A0A699XBR2_TANCI</name>
<accession>A0A699XBR2</accession>
<comment type="caution">
    <text evidence="2">The sequence shown here is derived from an EMBL/GenBank/DDBJ whole genome shotgun (WGS) entry which is preliminary data.</text>
</comment>
<organism evidence="2">
    <name type="scientific">Tanacetum cinerariifolium</name>
    <name type="common">Dalmatian daisy</name>
    <name type="synonym">Chrysanthemum cinerariifolium</name>
    <dbReference type="NCBI Taxonomy" id="118510"/>
    <lineage>
        <taxon>Eukaryota</taxon>
        <taxon>Viridiplantae</taxon>
        <taxon>Streptophyta</taxon>
        <taxon>Embryophyta</taxon>
        <taxon>Tracheophyta</taxon>
        <taxon>Spermatophyta</taxon>
        <taxon>Magnoliopsida</taxon>
        <taxon>eudicotyledons</taxon>
        <taxon>Gunneridae</taxon>
        <taxon>Pentapetalae</taxon>
        <taxon>asterids</taxon>
        <taxon>campanulids</taxon>
        <taxon>Asterales</taxon>
        <taxon>Asteraceae</taxon>
        <taxon>Asteroideae</taxon>
        <taxon>Anthemideae</taxon>
        <taxon>Anthemidinae</taxon>
        <taxon>Tanacetum</taxon>
    </lineage>
</organism>
<protein>
    <submittedName>
        <fullName evidence="2">Uncharacterized protein</fullName>
    </submittedName>
</protein>
<feature type="region of interest" description="Disordered" evidence="1">
    <location>
        <begin position="26"/>
        <end position="60"/>
    </location>
</feature>
<dbReference type="EMBL" id="BKCJ011831402">
    <property type="protein sequence ID" value="GFD56603.1"/>
    <property type="molecule type" value="Genomic_DNA"/>
</dbReference>
<gene>
    <name evidence="2" type="ORF">Tci_928572</name>
</gene>